<protein>
    <recommendedName>
        <fullName evidence="2">F-box domain-containing protein</fullName>
    </recommendedName>
</protein>
<feature type="coiled-coil region" evidence="1">
    <location>
        <begin position="13"/>
        <end position="47"/>
    </location>
</feature>
<gene>
    <name evidence="3" type="ORF">M408DRAFT_327907</name>
</gene>
<feature type="domain" description="F-box" evidence="2">
    <location>
        <begin position="60"/>
        <end position="104"/>
    </location>
</feature>
<evidence type="ECO:0000313" key="3">
    <source>
        <dbReference type="EMBL" id="KIM31001.1"/>
    </source>
</evidence>
<accession>A0A0C3BHP1</accession>
<dbReference type="SUPFAM" id="SSF52047">
    <property type="entry name" value="RNI-like"/>
    <property type="match status" value="1"/>
</dbReference>
<evidence type="ECO:0000259" key="2">
    <source>
        <dbReference type="Pfam" id="PF12937"/>
    </source>
</evidence>
<dbReference type="STRING" id="933852.A0A0C3BHP1"/>
<reference evidence="3 4" key="1">
    <citation type="submission" date="2014-04" db="EMBL/GenBank/DDBJ databases">
        <authorList>
            <consortium name="DOE Joint Genome Institute"/>
            <person name="Kuo A."/>
            <person name="Zuccaro A."/>
            <person name="Kohler A."/>
            <person name="Nagy L.G."/>
            <person name="Floudas D."/>
            <person name="Copeland A."/>
            <person name="Barry K.W."/>
            <person name="Cichocki N."/>
            <person name="Veneault-Fourrey C."/>
            <person name="LaButti K."/>
            <person name="Lindquist E.A."/>
            <person name="Lipzen A."/>
            <person name="Lundell T."/>
            <person name="Morin E."/>
            <person name="Murat C."/>
            <person name="Sun H."/>
            <person name="Tunlid A."/>
            <person name="Henrissat B."/>
            <person name="Grigoriev I.V."/>
            <person name="Hibbett D.S."/>
            <person name="Martin F."/>
            <person name="Nordberg H.P."/>
            <person name="Cantor M.N."/>
            <person name="Hua S.X."/>
        </authorList>
    </citation>
    <scope>NUCLEOTIDE SEQUENCE [LARGE SCALE GENOMIC DNA]</scope>
    <source>
        <strain evidence="3 4">MAFF 305830</strain>
    </source>
</reference>
<keyword evidence="4" id="KW-1185">Reference proteome</keyword>
<dbReference type="InterPro" id="IPR001810">
    <property type="entry name" value="F-box_dom"/>
</dbReference>
<dbReference type="OrthoDB" id="3136027at2759"/>
<dbReference type="EMBL" id="KN824283">
    <property type="protein sequence ID" value="KIM31001.1"/>
    <property type="molecule type" value="Genomic_DNA"/>
</dbReference>
<dbReference type="AlphaFoldDB" id="A0A0C3BHP1"/>
<dbReference type="Pfam" id="PF12937">
    <property type="entry name" value="F-box-like"/>
    <property type="match status" value="1"/>
</dbReference>
<dbReference type="Proteomes" id="UP000054097">
    <property type="component" value="Unassembled WGS sequence"/>
</dbReference>
<evidence type="ECO:0000313" key="4">
    <source>
        <dbReference type="Proteomes" id="UP000054097"/>
    </source>
</evidence>
<proteinExistence type="predicted"/>
<keyword evidence="1" id="KW-0175">Coiled coil</keyword>
<dbReference type="HOGENOM" id="CLU_562794_0_0_1"/>
<reference evidence="4" key="2">
    <citation type="submission" date="2015-01" db="EMBL/GenBank/DDBJ databases">
        <title>Evolutionary Origins and Diversification of the Mycorrhizal Mutualists.</title>
        <authorList>
            <consortium name="DOE Joint Genome Institute"/>
            <consortium name="Mycorrhizal Genomics Consortium"/>
            <person name="Kohler A."/>
            <person name="Kuo A."/>
            <person name="Nagy L.G."/>
            <person name="Floudas D."/>
            <person name="Copeland A."/>
            <person name="Barry K.W."/>
            <person name="Cichocki N."/>
            <person name="Veneault-Fourrey C."/>
            <person name="LaButti K."/>
            <person name="Lindquist E.A."/>
            <person name="Lipzen A."/>
            <person name="Lundell T."/>
            <person name="Morin E."/>
            <person name="Murat C."/>
            <person name="Riley R."/>
            <person name="Ohm R."/>
            <person name="Sun H."/>
            <person name="Tunlid A."/>
            <person name="Henrissat B."/>
            <person name="Grigoriev I.V."/>
            <person name="Hibbett D.S."/>
            <person name="Martin F."/>
        </authorList>
    </citation>
    <scope>NUCLEOTIDE SEQUENCE [LARGE SCALE GENOMIC DNA]</scope>
    <source>
        <strain evidence="4">MAFF 305830</strain>
    </source>
</reference>
<name>A0A0C3BHP1_SERVB</name>
<evidence type="ECO:0000256" key="1">
    <source>
        <dbReference type="SAM" id="Coils"/>
    </source>
</evidence>
<sequence>MSTATKHLKAEELERKRRMLLECDAKIERLKKELAAAKARKAAKETAEAIANAPHANMGLPRDLILLIFEHYISETSMGIRKLRTVCKGWQDIISQTATLWTVIRIDMPAKATEITPCKQFCEECVEKSGELPLEIYIDFRPADIPFADILYEHLLVPMQSVSDDPQYKEEVKRWLHKPVRQRQPFLIGSYQKHFLKPLVALIGDSGKTLARWSSFELHCAQREETLFSLELLGPILQYPAPMLRSLEIHNSGRYVTSWYRLIHPFPIMPQLQHLVLTKAQLPIDCCRIDPLSMKTLRLPWGTDVGTLTCALQCTNLTTWTLCFDHKTTEDVFMSYVDLTQRTFIFPRLRELEIGGNVPMSFWTMVSFPILQHLMFADRFPMAGFVAQDAISIPCVEILTLPSLSMPGPAIMEDIIQGIIRICPSLRTMRAVEQDSESILNAVESVRLRGLTAPHLATLALKAKKRGNDSEGYRRRVDLLTLRTH</sequence>
<organism evidence="3 4">
    <name type="scientific">Serendipita vermifera MAFF 305830</name>
    <dbReference type="NCBI Taxonomy" id="933852"/>
    <lineage>
        <taxon>Eukaryota</taxon>
        <taxon>Fungi</taxon>
        <taxon>Dikarya</taxon>
        <taxon>Basidiomycota</taxon>
        <taxon>Agaricomycotina</taxon>
        <taxon>Agaricomycetes</taxon>
        <taxon>Sebacinales</taxon>
        <taxon>Serendipitaceae</taxon>
        <taxon>Serendipita</taxon>
    </lineage>
</organism>